<feature type="transmembrane region" description="Helical" evidence="7">
    <location>
        <begin position="66"/>
        <end position="85"/>
    </location>
</feature>
<organism evidence="9 10">
    <name type="scientific">Pararobbsia silviterrae</name>
    <dbReference type="NCBI Taxonomy" id="1792498"/>
    <lineage>
        <taxon>Bacteria</taxon>
        <taxon>Pseudomonadati</taxon>
        <taxon>Pseudomonadota</taxon>
        <taxon>Betaproteobacteria</taxon>
        <taxon>Burkholderiales</taxon>
        <taxon>Burkholderiaceae</taxon>
        <taxon>Pararobbsia</taxon>
    </lineage>
</organism>
<dbReference type="GO" id="GO:0005886">
    <property type="term" value="C:plasma membrane"/>
    <property type="evidence" value="ECO:0007669"/>
    <property type="project" value="UniProtKB-SubCell"/>
</dbReference>
<evidence type="ECO:0000256" key="3">
    <source>
        <dbReference type="ARBA" id="ARBA00022475"/>
    </source>
</evidence>
<dbReference type="RefSeq" id="WP_121089661.1">
    <property type="nucleotide sequence ID" value="NZ_RBZU01000012.1"/>
</dbReference>
<evidence type="ECO:0000313" key="9">
    <source>
        <dbReference type="EMBL" id="RKP47789.1"/>
    </source>
</evidence>
<dbReference type="InterPro" id="IPR000515">
    <property type="entry name" value="MetI-like"/>
</dbReference>
<keyword evidence="5 7" id="KW-1133">Transmembrane helix</keyword>
<evidence type="ECO:0000256" key="1">
    <source>
        <dbReference type="ARBA" id="ARBA00004651"/>
    </source>
</evidence>
<evidence type="ECO:0000313" key="10">
    <source>
        <dbReference type="Proteomes" id="UP000270342"/>
    </source>
</evidence>
<feature type="transmembrane region" description="Helical" evidence="7">
    <location>
        <begin position="176"/>
        <end position="198"/>
    </location>
</feature>
<dbReference type="PANTHER" id="PTHR30151:SF20">
    <property type="entry name" value="ABC TRANSPORTER PERMEASE PROTEIN HI_0355-RELATED"/>
    <property type="match status" value="1"/>
</dbReference>
<name>A0A494XHZ9_9BURK</name>
<gene>
    <name evidence="9" type="ORF">D7S86_22815</name>
</gene>
<dbReference type="Pfam" id="PF00528">
    <property type="entry name" value="BPD_transp_1"/>
    <property type="match status" value="1"/>
</dbReference>
<dbReference type="SUPFAM" id="SSF161098">
    <property type="entry name" value="MetI-like"/>
    <property type="match status" value="1"/>
</dbReference>
<keyword evidence="10" id="KW-1185">Reference proteome</keyword>
<dbReference type="Proteomes" id="UP000270342">
    <property type="component" value="Unassembled WGS sequence"/>
</dbReference>
<dbReference type="AlphaFoldDB" id="A0A494XHZ9"/>
<keyword evidence="3" id="KW-1003">Cell membrane</keyword>
<comment type="caution">
    <text evidence="9">The sequence shown here is derived from an EMBL/GenBank/DDBJ whole genome shotgun (WGS) entry which is preliminary data.</text>
</comment>
<keyword evidence="6 7" id="KW-0472">Membrane</keyword>
<dbReference type="CDD" id="cd06261">
    <property type="entry name" value="TM_PBP2"/>
    <property type="match status" value="1"/>
</dbReference>
<evidence type="ECO:0000256" key="7">
    <source>
        <dbReference type="RuleBase" id="RU363032"/>
    </source>
</evidence>
<feature type="transmembrane region" description="Helical" evidence="7">
    <location>
        <begin position="218"/>
        <end position="241"/>
    </location>
</feature>
<dbReference type="EMBL" id="RBZU01000012">
    <property type="protein sequence ID" value="RKP47789.1"/>
    <property type="molecule type" value="Genomic_DNA"/>
</dbReference>
<accession>A0A494XHZ9</accession>
<evidence type="ECO:0000256" key="2">
    <source>
        <dbReference type="ARBA" id="ARBA00022448"/>
    </source>
</evidence>
<sequence>MSRPLEALLRPLLILVVLAAWESIVRLCNIPAYILPPPSKVCIALYHGIESTIYVRHLWTTLLETLLGFAVGSVVALVLGTLIALSRRCDYFLYPFILMFQAMPKIALAPLIIVWFGLGVGSKVAQASLTAFFPLMVNTVAGLRAADEDRVSLMRSLDASNMQIFWMLRIPGATPYIFAGLEIAMMLALIGSIVAEFVGAQRGLGVLIMSMTYTMDVAGQFSVLIVLSVLGLLLHTIIVAVRKRLLFWDASQGGISNLPVEGEVR</sequence>
<dbReference type="InterPro" id="IPR035906">
    <property type="entry name" value="MetI-like_sf"/>
</dbReference>
<keyword evidence="4 7" id="KW-0812">Transmembrane</keyword>
<evidence type="ECO:0000259" key="8">
    <source>
        <dbReference type="PROSITE" id="PS50928"/>
    </source>
</evidence>
<reference evidence="9 10" key="1">
    <citation type="submission" date="2018-10" db="EMBL/GenBank/DDBJ databases">
        <title>Robbsia sp. DHC34, isolated from soil.</title>
        <authorList>
            <person name="Gao Z.-H."/>
            <person name="Qiu L.-H."/>
        </authorList>
    </citation>
    <scope>NUCLEOTIDE SEQUENCE [LARGE SCALE GENOMIC DNA]</scope>
    <source>
        <strain evidence="9 10">DHC34</strain>
    </source>
</reference>
<proteinExistence type="inferred from homology"/>
<evidence type="ECO:0000256" key="5">
    <source>
        <dbReference type="ARBA" id="ARBA00022989"/>
    </source>
</evidence>
<evidence type="ECO:0000256" key="6">
    <source>
        <dbReference type="ARBA" id="ARBA00023136"/>
    </source>
</evidence>
<dbReference type="PANTHER" id="PTHR30151">
    <property type="entry name" value="ALKANE SULFONATE ABC TRANSPORTER-RELATED, MEMBRANE SUBUNIT"/>
    <property type="match status" value="1"/>
</dbReference>
<feature type="domain" description="ABC transmembrane type-1" evidence="8">
    <location>
        <begin position="58"/>
        <end position="242"/>
    </location>
</feature>
<dbReference type="Gene3D" id="1.10.3720.10">
    <property type="entry name" value="MetI-like"/>
    <property type="match status" value="1"/>
</dbReference>
<comment type="similarity">
    <text evidence="7">Belongs to the binding-protein-dependent transport system permease family.</text>
</comment>
<evidence type="ECO:0000256" key="4">
    <source>
        <dbReference type="ARBA" id="ARBA00022692"/>
    </source>
</evidence>
<comment type="subcellular location">
    <subcellularLocation>
        <location evidence="1 7">Cell membrane</location>
        <topology evidence="1 7">Multi-pass membrane protein</topology>
    </subcellularLocation>
</comment>
<dbReference type="GO" id="GO:0055085">
    <property type="term" value="P:transmembrane transport"/>
    <property type="evidence" value="ECO:0007669"/>
    <property type="project" value="InterPro"/>
</dbReference>
<feature type="transmembrane region" description="Helical" evidence="7">
    <location>
        <begin position="92"/>
        <end position="118"/>
    </location>
</feature>
<protein>
    <submittedName>
        <fullName evidence="9">ABC transporter permease</fullName>
    </submittedName>
</protein>
<dbReference type="PROSITE" id="PS50928">
    <property type="entry name" value="ABC_TM1"/>
    <property type="match status" value="1"/>
</dbReference>
<feature type="transmembrane region" description="Helical" evidence="7">
    <location>
        <begin position="12"/>
        <end position="35"/>
    </location>
</feature>
<dbReference type="OrthoDB" id="9809660at2"/>
<feature type="transmembrane region" description="Helical" evidence="7">
    <location>
        <begin position="124"/>
        <end position="146"/>
    </location>
</feature>
<keyword evidence="2 7" id="KW-0813">Transport</keyword>